<dbReference type="Gene3D" id="3.90.15.10">
    <property type="entry name" value="Topoisomerase I, Chain A, domain 3"/>
    <property type="match status" value="1"/>
</dbReference>
<dbReference type="InterPro" id="IPR049331">
    <property type="entry name" value="Top1B_N_bact"/>
</dbReference>
<dbReference type="RefSeq" id="WP_197920873.1">
    <property type="nucleotide sequence ID" value="NZ_CAWPTA010000007.1"/>
</dbReference>
<protein>
    <recommendedName>
        <fullName evidence="3">DNA topoisomerase</fullName>
        <ecNumber evidence="3">5.6.2.1</ecNumber>
    </recommendedName>
</protein>
<evidence type="ECO:0000259" key="8">
    <source>
        <dbReference type="Pfam" id="PF21338"/>
    </source>
</evidence>
<dbReference type="PRINTS" id="PR00416">
    <property type="entry name" value="EUTPISMRASEI"/>
</dbReference>
<dbReference type="InterPro" id="IPR014711">
    <property type="entry name" value="TopoI_cat_a-hlx-sub_euk"/>
</dbReference>
<evidence type="ECO:0000256" key="4">
    <source>
        <dbReference type="ARBA" id="ARBA00023029"/>
    </source>
</evidence>
<dbReference type="InterPro" id="IPR001631">
    <property type="entry name" value="TopoI"/>
</dbReference>
<evidence type="ECO:0000256" key="6">
    <source>
        <dbReference type="ARBA" id="ARBA00023235"/>
    </source>
</evidence>
<reference evidence="9 10" key="1">
    <citation type="submission" date="2020-11" db="EMBL/GenBank/DDBJ databases">
        <title>Erythrobacter sediminis sp. nov., a marine bacterium from a tidal flat of Garorim Bay.</title>
        <authorList>
            <person name="Kim D."/>
            <person name="Yoo Y."/>
            <person name="Kim J.-J."/>
        </authorList>
    </citation>
    <scope>NUCLEOTIDE SEQUENCE [LARGE SCALE GENOMIC DNA]</scope>
    <source>
        <strain evidence="9 10">JGD-13</strain>
    </source>
</reference>
<keyword evidence="6" id="KW-0413">Isomerase</keyword>
<dbReference type="EC" id="5.6.2.1" evidence="3"/>
<dbReference type="PROSITE" id="PS52038">
    <property type="entry name" value="TOPO_IB_2"/>
    <property type="match status" value="1"/>
</dbReference>
<dbReference type="Proteomes" id="UP000602442">
    <property type="component" value="Unassembled WGS sequence"/>
</dbReference>
<evidence type="ECO:0000313" key="10">
    <source>
        <dbReference type="Proteomes" id="UP000602442"/>
    </source>
</evidence>
<proteinExistence type="inferred from homology"/>
<evidence type="ECO:0000256" key="1">
    <source>
        <dbReference type="ARBA" id="ARBA00000213"/>
    </source>
</evidence>
<feature type="domain" description="DNA topoisomerase I catalytic core eukaryotic-type" evidence="7">
    <location>
        <begin position="87"/>
        <end position="293"/>
    </location>
</feature>
<dbReference type="Gene3D" id="3.30.66.10">
    <property type="entry name" value="DNA topoisomerase I domain"/>
    <property type="match status" value="1"/>
</dbReference>
<dbReference type="Gene3D" id="1.10.132.120">
    <property type="match status" value="1"/>
</dbReference>
<keyword evidence="4" id="KW-0799">Topoisomerase</keyword>
<evidence type="ECO:0000256" key="2">
    <source>
        <dbReference type="ARBA" id="ARBA00006645"/>
    </source>
</evidence>
<organism evidence="9 10">
    <name type="scientific">Aurantiacibacter sediminis</name>
    <dbReference type="NCBI Taxonomy" id="2793064"/>
    <lineage>
        <taxon>Bacteria</taxon>
        <taxon>Pseudomonadati</taxon>
        <taxon>Pseudomonadota</taxon>
        <taxon>Alphaproteobacteria</taxon>
        <taxon>Sphingomonadales</taxon>
        <taxon>Erythrobacteraceae</taxon>
        <taxon>Aurantiacibacter</taxon>
    </lineage>
</organism>
<sequence>MASAPPKLVYVDDTQPGITRKGAGKGWAYYRPDGDLIKDRLEKKRLNAIALPPAYVNAWFCCDPNGHILATGYDARGRKQYRYHPEFRAWREGEKFDGCVAFGEMLPILREKVQKDMRSPKLGRDRAVAALVKLLDLGAIRVGNTHYAKENKSYGATTLQHRHAEVTGRTLRLRFTAKGGKERDVKLSDASLARVVRLMQDLNGQELFAWVGDDGAPQDVNSGHVNTYLREIMGENFSAKNFRTWHASVMAFRMLAEADEVLTIKAVLERVAEHLGNTPAVTRKSYIHPAVIDLVSRQEDWRAQLKLPQATPFLNEYERGLMQFLEDSPEAGELLAAAA</sequence>
<evidence type="ECO:0000256" key="5">
    <source>
        <dbReference type="ARBA" id="ARBA00023125"/>
    </source>
</evidence>
<evidence type="ECO:0000259" key="7">
    <source>
        <dbReference type="Pfam" id="PF01028"/>
    </source>
</evidence>
<comment type="catalytic activity">
    <reaction evidence="1">
        <text>ATP-independent breakage of single-stranded DNA, followed by passage and rejoining.</text>
        <dbReference type="EC" id="5.6.2.1"/>
    </reaction>
</comment>
<accession>A0ABS0N2I1</accession>
<evidence type="ECO:0000313" key="9">
    <source>
        <dbReference type="EMBL" id="MBH5322157.1"/>
    </source>
</evidence>
<comment type="similarity">
    <text evidence="2">Belongs to the type IB topoisomerase family.</text>
</comment>
<dbReference type="InterPro" id="IPR011010">
    <property type="entry name" value="DNA_brk_join_enz"/>
</dbReference>
<name>A0ABS0N2I1_9SPHN</name>
<dbReference type="Pfam" id="PF01028">
    <property type="entry name" value="Topoisom_I"/>
    <property type="match status" value="1"/>
</dbReference>
<keyword evidence="10" id="KW-1185">Reference proteome</keyword>
<feature type="domain" description="DNA topoisomerase IB N-terminal" evidence="8">
    <location>
        <begin position="26"/>
        <end position="74"/>
    </location>
</feature>
<comment type="caution">
    <text evidence="9">The sequence shown here is derived from an EMBL/GenBank/DDBJ whole genome shotgun (WGS) entry which is preliminary data.</text>
</comment>
<dbReference type="EMBL" id="JAEANY010000002">
    <property type="protein sequence ID" value="MBH5322157.1"/>
    <property type="molecule type" value="Genomic_DNA"/>
</dbReference>
<dbReference type="SUPFAM" id="SSF56349">
    <property type="entry name" value="DNA breaking-rejoining enzymes"/>
    <property type="match status" value="1"/>
</dbReference>
<dbReference type="SUPFAM" id="SSF55869">
    <property type="entry name" value="DNA topoisomerase I domain"/>
    <property type="match status" value="1"/>
</dbReference>
<dbReference type="Pfam" id="PF21338">
    <property type="entry name" value="Top1B_N_bact"/>
    <property type="match status" value="1"/>
</dbReference>
<keyword evidence="5" id="KW-0238">DNA-binding</keyword>
<dbReference type="InterPro" id="IPR035447">
    <property type="entry name" value="DNA_topo_I_N_sf"/>
</dbReference>
<gene>
    <name evidence="9" type="ORF">I5L03_06120</name>
</gene>
<evidence type="ECO:0000256" key="3">
    <source>
        <dbReference type="ARBA" id="ARBA00012891"/>
    </source>
</evidence>
<dbReference type="InterPro" id="IPR013500">
    <property type="entry name" value="TopoI_cat_euk"/>
</dbReference>